<dbReference type="Pfam" id="PF03449">
    <property type="entry name" value="GreA_GreB_N"/>
    <property type="match status" value="1"/>
</dbReference>
<dbReference type="Gene3D" id="1.10.287.180">
    <property type="entry name" value="Transcription elongation factor, GreA/GreB, N-terminal domain"/>
    <property type="match status" value="1"/>
</dbReference>
<evidence type="ECO:0000256" key="5">
    <source>
        <dbReference type="ARBA" id="ARBA00023163"/>
    </source>
</evidence>
<dbReference type="Pfam" id="PF01272">
    <property type="entry name" value="GreA_GreB"/>
    <property type="match status" value="1"/>
</dbReference>
<organism evidence="11 12">
    <name type="scientific">Bifidobacterium italicum</name>
    <dbReference type="NCBI Taxonomy" id="1960968"/>
    <lineage>
        <taxon>Bacteria</taxon>
        <taxon>Bacillati</taxon>
        <taxon>Actinomycetota</taxon>
        <taxon>Actinomycetes</taxon>
        <taxon>Bifidobacteriales</taxon>
        <taxon>Bifidobacteriaceae</taxon>
        <taxon>Bifidobacterium</taxon>
    </lineage>
</organism>
<keyword evidence="12" id="KW-1185">Reference proteome</keyword>
<evidence type="ECO:0000259" key="10">
    <source>
        <dbReference type="Pfam" id="PF03449"/>
    </source>
</evidence>
<dbReference type="PROSITE" id="PS00830">
    <property type="entry name" value="GREAB_2"/>
    <property type="match status" value="1"/>
</dbReference>
<dbReference type="SUPFAM" id="SSF46557">
    <property type="entry name" value="GreA transcript cleavage protein, N-terminal domain"/>
    <property type="match status" value="1"/>
</dbReference>
<name>A0A2A2EBJ2_9BIFI</name>
<evidence type="ECO:0000256" key="4">
    <source>
        <dbReference type="ARBA" id="ARBA00023125"/>
    </source>
</evidence>
<dbReference type="HAMAP" id="MF_00105">
    <property type="entry name" value="GreA_GreB"/>
    <property type="match status" value="1"/>
</dbReference>
<reference evidence="11 12" key="1">
    <citation type="journal article" date="2017" name="ISME J.">
        <title>Unveiling bifidobacterial biogeography across the mammalian branch of the tree of life.</title>
        <authorList>
            <person name="Milani C."/>
            <person name="Mangifesta M."/>
            <person name="Mancabelli L."/>
            <person name="Lugli G.A."/>
            <person name="James K."/>
            <person name="Duranti S."/>
            <person name="Turroni F."/>
            <person name="Ferrario C."/>
            <person name="Ossiprandi M.C."/>
            <person name="van Sinderen D."/>
            <person name="Ventura M."/>
        </authorList>
    </citation>
    <scope>NUCLEOTIDE SEQUENCE [LARGE SCALE GENOMIC DNA]</scope>
    <source>
        <strain evidence="11 12">70</strain>
    </source>
</reference>
<protein>
    <recommendedName>
        <fullName evidence="2 8">Transcription elongation factor GreA</fullName>
    </recommendedName>
    <alternativeName>
        <fullName evidence="7 8">Transcript cleavage factor GreA</fullName>
    </alternativeName>
</protein>
<dbReference type="RefSeq" id="WP_095614057.1">
    <property type="nucleotide sequence ID" value="NZ_MVOG01000056.1"/>
</dbReference>
<evidence type="ECO:0000256" key="1">
    <source>
        <dbReference type="ARBA" id="ARBA00008213"/>
    </source>
</evidence>
<dbReference type="InterPro" id="IPR001437">
    <property type="entry name" value="Tscrpt_elong_fac_GreA/B_C"/>
</dbReference>
<dbReference type="AlphaFoldDB" id="A0A2A2EBJ2"/>
<gene>
    <name evidence="8" type="primary">greA</name>
    <name evidence="11" type="ORF">B1400_1771</name>
</gene>
<evidence type="ECO:0000256" key="2">
    <source>
        <dbReference type="ARBA" id="ARBA00013729"/>
    </source>
</evidence>
<keyword evidence="5 8" id="KW-0804">Transcription</keyword>
<dbReference type="InterPro" id="IPR023459">
    <property type="entry name" value="Tscrpt_elong_fac_GreA/B_fam"/>
</dbReference>
<dbReference type="FunFam" id="1.10.287.180:FF:000001">
    <property type="entry name" value="Transcription elongation factor GreA"/>
    <property type="match status" value="1"/>
</dbReference>
<dbReference type="InterPro" id="IPR022691">
    <property type="entry name" value="Tscrpt_elong_fac_GreA/B_N"/>
</dbReference>
<keyword evidence="4 8" id="KW-0238">DNA-binding</keyword>
<keyword evidence="3 8" id="KW-0805">Transcription regulation</keyword>
<feature type="domain" description="Transcription elongation factor GreA/GreB C-terminal" evidence="9">
    <location>
        <begin position="84"/>
        <end position="153"/>
    </location>
</feature>
<evidence type="ECO:0000313" key="12">
    <source>
        <dbReference type="Proteomes" id="UP000217986"/>
    </source>
</evidence>
<evidence type="ECO:0000259" key="9">
    <source>
        <dbReference type="Pfam" id="PF01272"/>
    </source>
</evidence>
<dbReference type="GO" id="GO:0006354">
    <property type="term" value="P:DNA-templated transcription elongation"/>
    <property type="evidence" value="ECO:0007669"/>
    <property type="project" value="TreeGrafter"/>
</dbReference>
<dbReference type="InterPro" id="IPR036805">
    <property type="entry name" value="Tscrpt_elong_fac_GreA/B_N_sf"/>
</dbReference>
<dbReference type="EMBL" id="MVOG01000056">
    <property type="protein sequence ID" value="PAU66824.1"/>
    <property type="molecule type" value="Genomic_DNA"/>
</dbReference>
<evidence type="ECO:0000313" key="11">
    <source>
        <dbReference type="EMBL" id="PAU66824.1"/>
    </source>
</evidence>
<dbReference type="InterPro" id="IPR018151">
    <property type="entry name" value="TF_GreA/GreB_CS"/>
</dbReference>
<keyword evidence="11" id="KW-0648">Protein biosynthesis</keyword>
<dbReference type="PROSITE" id="PS00829">
    <property type="entry name" value="GREAB_1"/>
    <property type="match status" value="1"/>
</dbReference>
<evidence type="ECO:0000256" key="7">
    <source>
        <dbReference type="ARBA" id="ARBA00030776"/>
    </source>
</evidence>
<evidence type="ECO:0000256" key="8">
    <source>
        <dbReference type="HAMAP-Rule" id="MF_00105"/>
    </source>
</evidence>
<dbReference type="GO" id="GO:0032784">
    <property type="term" value="P:regulation of DNA-templated transcription elongation"/>
    <property type="evidence" value="ECO:0007669"/>
    <property type="project" value="UniProtKB-UniRule"/>
</dbReference>
<dbReference type="GO" id="GO:0003746">
    <property type="term" value="F:translation elongation factor activity"/>
    <property type="evidence" value="ECO:0007669"/>
    <property type="project" value="UniProtKB-KW"/>
</dbReference>
<dbReference type="Proteomes" id="UP000217986">
    <property type="component" value="Unassembled WGS sequence"/>
</dbReference>
<dbReference type="PANTHER" id="PTHR30437">
    <property type="entry name" value="TRANSCRIPTION ELONGATION FACTOR GREA"/>
    <property type="match status" value="1"/>
</dbReference>
<dbReference type="OrthoDB" id="9797227at2"/>
<dbReference type="InterPro" id="IPR028624">
    <property type="entry name" value="Tscrpt_elong_fac_GreA/B"/>
</dbReference>
<proteinExistence type="inferred from homology"/>
<evidence type="ECO:0000256" key="6">
    <source>
        <dbReference type="ARBA" id="ARBA00024916"/>
    </source>
</evidence>
<comment type="function">
    <text evidence="6 8">Necessary for efficient RNA polymerase transcription elongation past template-encoded arresting sites. The arresting sites in DNA have the property of trapping a certain fraction of elongating RNA polymerases that pass through, resulting in locked ternary complexes. Cleavage of the nascent transcript by cleavage factors such as GreA or GreB allows the resumption of elongation from the new 3'terminus. GreA releases sequences of 2 to 3 nucleotides.</text>
</comment>
<comment type="similarity">
    <text evidence="1 8">Belongs to the GreA/GreB family.</text>
</comment>
<dbReference type="GO" id="GO:0070063">
    <property type="term" value="F:RNA polymerase binding"/>
    <property type="evidence" value="ECO:0007669"/>
    <property type="project" value="InterPro"/>
</dbReference>
<dbReference type="GO" id="GO:0003677">
    <property type="term" value="F:DNA binding"/>
    <property type="evidence" value="ECO:0007669"/>
    <property type="project" value="UniProtKB-UniRule"/>
</dbReference>
<dbReference type="InterPro" id="IPR036953">
    <property type="entry name" value="GreA/GreB_C_sf"/>
</dbReference>
<keyword evidence="11" id="KW-0251">Elongation factor</keyword>
<evidence type="ECO:0000256" key="3">
    <source>
        <dbReference type="ARBA" id="ARBA00023015"/>
    </source>
</evidence>
<sequence length="160" mass="17435">MAQEEKTVLLTQEAYDKLKEELAYREGEYREEITERIAAARAEGDLSENGGYQAAREEQGKNEGRINELIVKLRNAKILEAPDAGTVGNGSLVTIELAGREMKYVLGSRDIAVATDYDVISPESPIGAAILGAHEGDVVTYKAPNGRDISVTIRESKPLD</sequence>
<dbReference type="PANTHER" id="PTHR30437:SF4">
    <property type="entry name" value="TRANSCRIPTION ELONGATION FACTOR GREA"/>
    <property type="match status" value="1"/>
</dbReference>
<dbReference type="Gene3D" id="3.10.50.30">
    <property type="entry name" value="Transcription elongation factor, GreA/GreB, C-terminal domain"/>
    <property type="match status" value="1"/>
</dbReference>
<accession>A0A2A2EBJ2</accession>
<feature type="domain" description="Transcription elongation factor GreA/GreB N-terminal" evidence="10">
    <location>
        <begin position="9"/>
        <end position="78"/>
    </location>
</feature>
<dbReference type="SUPFAM" id="SSF54534">
    <property type="entry name" value="FKBP-like"/>
    <property type="match status" value="1"/>
</dbReference>
<dbReference type="PIRSF" id="PIRSF006092">
    <property type="entry name" value="GreA_GreB"/>
    <property type="match status" value="1"/>
</dbReference>
<comment type="caution">
    <text evidence="11">The sequence shown here is derived from an EMBL/GenBank/DDBJ whole genome shotgun (WGS) entry which is preliminary data.</text>
</comment>